<evidence type="ECO:0000313" key="7">
    <source>
        <dbReference type="EMBL" id="OQR72817.1"/>
    </source>
</evidence>
<evidence type="ECO:0000259" key="6">
    <source>
        <dbReference type="PROSITE" id="PS50261"/>
    </source>
</evidence>
<protein>
    <submittedName>
        <fullName evidence="7">Secretin receptor-like</fullName>
    </submittedName>
</protein>
<dbReference type="STRING" id="418985.A0A1V9XH12"/>
<dbReference type="GO" id="GO:0017046">
    <property type="term" value="F:peptide hormone binding"/>
    <property type="evidence" value="ECO:0007669"/>
    <property type="project" value="TreeGrafter"/>
</dbReference>
<name>A0A1V9XH12_9ACAR</name>
<feature type="domain" description="G-protein coupled receptors family 2 profile 2" evidence="6">
    <location>
        <begin position="1"/>
        <end position="58"/>
    </location>
</feature>
<dbReference type="GO" id="GO:0005886">
    <property type="term" value="C:plasma membrane"/>
    <property type="evidence" value="ECO:0007669"/>
    <property type="project" value="TreeGrafter"/>
</dbReference>
<keyword evidence="8" id="KW-1185">Reference proteome</keyword>
<dbReference type="OrthoDB" id="6433780at2759"/>
<feature type="transmembrane region" description="Helical" evidence="5">
    <location>
        <begin position="32"/>
        <end position="50"/>
    </location>
</feature>
<keyword evidence="3 5" id="KW-1133">Transmembrane helix</keyword>
<evidence type="ECO:0000256" key="5">
    <source>
        <dbReference type="SAM" id="Phobius"/>
    </source>
</evidence>
<dbReference type="EMBL" id="MNPL01011013">
    <property type="protein sequence ID" value="OQR72817.1"/>
    <property type="molecule type" value="Genomic_DNA"/>
</dbReference>
<comment type="subcellular location">
    <subcellularLocation>
        <location evidence="1">Membrane</location>
        <topology evidence="1">Multi-pass membrane protein</topology>
    </subcellularLocation>
</comment>
<evidence type="ECO:0000313" key="8">
    <source>
        <dbReference type="Proteomes" id="UP000192247"/>
    </source>
</evidence>
<reference evidence="7 8" key="1">
    <citation type="journal article" date="2017" name="Gigascience">
        <title>Draft genome of the honey bee ectoparasitic mite, Tropilaelaps mercedesae, is shaped by the parasitic life history.</title>
        <authorList>
            <person name="Dong X."/>
            <person name="Armstrong S.D."/>
            <person name="Xia D."/>
            <person name="Makepeace B.L."/>
            <person name="Darby A.C."/>
            <person name="Kadowaki T."/>
        </authorList>
    </citation>
    <scope>NUCLEOTIDE SEQUENCE [LARGE SCALE GENOMIC DNA]</scope>
    <source>
        <strain evidence="7">Wuxi-XJTLU</strain>
    </source>
</reference>
<accession>A0A1V9XH12</accession>
<evidence type="ECO:0000256" key="2">
    <source>
        <dbReference type="ARBA" id="ARBA00022692"/>
    </source>
</evidence>
<keyword evidence="2 5" id="KW-0812">Transmembrane</keyword>
<evidence type="ECO:0000256" key="4">
    <source>
        <dbReference type="ARBA" id="ARBA00023136"/>
    </source>
</evidence>
<dbReference type="Pfam" id="PF00002">
    <property type="entry name" value="7tm_2"/>
    <property type="match status" value="1"/>
</dbReference>
<dbReference type="GO" id="GO:0007188">
    <property type="term" value="P:adenylate cyclase-modulating G protein-coupled receptor signaling pathway"/>
    <property type="evidence" value="ECO:0007669"/>
    <property type="project" value="TreeGrafter"/>
</dbReference>
<gene>
    <name evidence="7" type="ORF">BIW11_03707</name>
</gene>
<dbReference type="GO" id="GO:0007166">
    <property type="term" value="P:cell surface receptor signaling pathway"/>
    <property type="evidence" value="ECO:0007669"/>
    <property type="project" value="InterPro"/>
</dbReference>
<dbReference type="PROSITE" id="PS50261">
    <property type="entry name" value="G_PROTEIN_RECEP_F2_4"/>
    <property type="match status" value="1"/>
</dbReference>
<dbReference type="InterPro" id="IPR050332">
    <property type="entry name" value="GPCR_2"/>
</dbReference>
<keyword evidence="7" id="KW-0675">Receptor</keyword>
<dbReference type="PANTHER" id="PTHR45620">
    <property type="entry name" value="PDF RECEPTOR-LIKE PROTEIN-RELATED"/>
    <property type="match status" value="1"/>
</dbReference>
<sequence>MANYCWILVEGLYLHNLIFNSLYADGSSVRKYIIMGWGLPVPFVVVWAVARNTVGNDK</sequence>
<keyword evidence="4 5" id="KW-0472">Membrane</keyword>
<dbReference type="GO" id="GO:0008528">
    <property type="term" value="F:G protein-coupled peptide receptor activity"/>
    <property type="evidence" value="ECO:0007669"/>
    <property type="project" value="TreeGrafter"/>
</dbReference>
<dbReference type="Gene3D" id="1.20.1070.10">
    <property type="entry name" value="Rhodopsin 7-helix transmembrane proteins"/>
    <property type="match status" value="1"/>
</dbReference>
<dbReference type="Proteomes" id="UP000192247">
    <property type="component" value="Unassembled WGS sequence"/>
</dbReference>
<dbReference type="InterPro" id="IPR017981">
    <property type="entry name" value="GPCR_2-like_7TM"/>
</dbReference>
<evidence type="ECO:0000256" key="1">
    <source>
        <dbReference type="ARBA" id="ARBA00004141"/>
    </source>
</evidence>
<evidence type="ECO:0000256" key="3">
    <source>
        <dbReference type="ARBA" id="ARBA00022989"/>
    </source>
</evidence>
<dbReference type="InterPro" id="IPR000832">
    <property type="entry name" value="GPCR_2_secretin-like"/>
</dbReference>
<comment type="caution">
    <text evidence="7">The sequence shown here is derived from an EMBL/GenBank/DDBJ whole genome shotgun (WGS) entry which is preliminary data.</text>
</comment>
<dbReference type="InParanoid" id="A0A1V9XH12"/>
<proteinExistence type="predicted"/>
<organism evidence="7 8">
    <name type="scientific">Tropilaelaps mercedesae</name>
    <dbReference type="NCBI Taxonomy" id="418985"/>
    <lineage>
        <taxon>Eukaryota</taxon>
        <taxon>Metazoa</taxon>
        <taxon>Ecdysozoa</taxon>
        <taxon>Arthropoda</taxon>
        <taxon>Chelicerata</taxon>
        <taxon>Arachnida</taxon>
        <taxon>Acari</taxon>
        <taxon>Parasitiformes</taxon>
        <taxon>Mesostigmata</taxon>
        <taxon>Gamasina</taxon>
        <taxon>Dermanyssoidea</taxon>
        <taxon>Laelapidae</taxon>
        <taxon>Tropilaelaps</taxon>
    </lineage>
</organism>
<dbReference type="PANTHER" id="PTHR45620:SF1">
    <property type="entry name" value="G-PROTEIN COUPLED RECEPTORS FAMILY 2 PROFILE 2 DOMAIN-CONTAINING PROTEIN"/>
    <property type="match status" value="1"/>
</dbReference>
<dbReference type="AlphaFoldDB" id="A0A1V9XH12"/>